<dbReference type="GO" id="GO:0009055">
    <property type="term" value="F:electron transfer activity"/>
    <property type="evidence" value="ECO:0007669"/>
    <property type="project" value="InterPro"/>
</dbReference>
<proteinExistence type="predicted"/>
<evidence type="ECO:0000256" key="2">
    <source>
        <dbReference type="ARBA" id="ARBA00022723"/>
    </source>
</evidence>
<dbReference type="GO" id="GO:0046872">
    <property type="term" value="F:metal ion binding"/>
    <property type="evidence" value="ECO:0007669"/>
    <property type="project" value="UniProtKB-KW"/>
</dbReference>
<evidence type="ECO:0000256" key="4">
    <source>
        <dbReference type="PROSITE-ProRule" id="PRU00433"/>
    </source>
</evidence>
<organism evidence="7 8">
    <name type="scientific">Malonomonas rubra DSM 5091</name>
    <dbReference type="NCBI Taxonomy" id="1122189"/>
    <lineage>
        <taxon>Bacteria</taxon>
        <taxon>Pseudomonadati</taxon>
        <taxon>Thermodesulfobacteriota</taxon>
        <taxon>Desulfuromonadia</taxon>
        <taxon>Desulfuromonadales</taxon>
        <taxon>Geopsychrobacteraceae</taxon>
        <taxon>Malonomonas</taxon>
    </lineage>
</organism>
<dbReference type="GO" id="GO:0020037">
    <property type="term" value="F:heme binding"/>
    <property type="evidence" value="ECO:0007669"/>
    <property type="project" value="InterPro"/>
</dbReference>
<evidence type="ECO:0000313" key="7">
    <source>
        <dbReference type="EMBL" id="SHJ42835.1"/>
    </source>
</evidence>
<dbReference type="Pfam" id="PF13442">
    <property type="entry name" value="Cytochrome_CBB3"/>
    <property type="match status" value="1"/>
</dbReference>
<gene>
    <name evidence="7" type="ORF">SAMN02745165_02337</name>
</gene>
<dbReference type="PROSITE" id="PS51007">
    <property type="entry name" value="CYTC"/>
    <property type="match status" value="1"/>
</dbReference>
<feature type="domain" description="Cytochrome c" evidence="6">
    <location>
        <begin position="24"/>
        <end position="95"/>
    </location>
</feature>
<name>A0A1M6J834_MALRU</name>
<keyword evidence="8" id="KW-1185">Reference proteome</keyword>
<dbReference type="RefSeq" id="WP_072908915.1">
    <property type="nucleotide sequence ID" value="NZ_FQZT01000008.1"/>
</dbReference>
<feature type="chain" id="PRO_5009918637" evidence="5">
    <location>
        <begin position="25"/>
        <end position="100"/>
    </location>
</feature>
<sequence>MKKRLLLLLLVTAVLAQVASAANANPRVGKKLFDRVCRICHMPGSEAGELKPSSKTQEEWQQLIGKNKHRCDPKVLHNLTPEDKSSLVAFLKAYAADSVE</sequence>
<keyword evidence="5" id="KW-0732">Signal</keyword>
<dbReference type="EMBL" id="FQZT01000008">
    <property type="protein sequence ID" value="SHJ42835.1"/>
    <property type="molecule type" value="Genomic_DNA"/>
</dbReference>
<dbReference type="Gene3D" id="1.10.760.10">
    <property type="entry name" value="Cytochrome c-like domain"/>
    <property type="match status" value="1"/>
</dbReference>
<reference evidence="7 8" key="1">
    <citation type="submission" date="2016-11" db="EMBL/GenBank/DDBJ databases">
        <authorList>
            <person name="Jaros S."/>
            <person name="Januszkiewicz K."/>
            <person name="Wedrychowicz H."/>
        </authorList>
    </citation>
    <scope>NUCLEOTIDE SEQUENCE [LARGE SCALE GENOMIC DNA]</scope>
    <source>
        <strain evidence="7 8">DSM 5091</strain>
    </source>
</reference>
<dbReference type="InterPro" id="IPR009056">
    <property type="entry name" value="Cyt_c-like_dom"/>
</dbReference>
<evidence type="ECO:0000313" key="8">
    <source>
        <dbReference type="Proteomes" id="UP000184171"/>
    </source>
</evidence>
<evidence type="ECO:0000256" key="1">
    <source>
        <dbReference type="ARBA" id="ARBA00022617"/>
    </source>
</evidence>
<dbReference type="Proteomes" id="UP000184171">
    <property type="component" value="Unassembled WGS sequence"/>
</dbReference>
<dbReference type="AlphaFoldDB" id="A0A1M6J834"/>
<feature type="signal peptide" evidence="5">
    <location>
        <begin position="1"/>
        <end position="24"/>
    </location>
</feature>
<dbReference type="InterPro" id="IPR036909">
    <property type="entry name" value="Cyt_c-like_dom_sf"/>
</dbReference>
<evidence type="ECO:0000256" key="5">
    <source>
        <dbReference type="SAM" id="SignalP"/>
    </source>
</evidence>
<evidence type="ECO:0000256" key="3">
    <source>
        <dbReference type="ARBA" id="ARBA00023004"/>
    </source>
</evidence>
<keyword evidence="1 4" id="KW-0349">Heme</keyword>
<dbReference type="STRING" id="1122189.SAMN02745165_02337"/>
<accession>A0A1M6J834</accession>
<protein>
    <submittedName>
        <fullName evidence="7">Cytochrome c553</fullName>
    </submittedName>
</protein>
<keyword evidence="2 4" id="KW-0479">Metal-binding</keyword>
<dbReference type="SUPFAM" id="SSF46626">
    <property type="entry name" value="Cytochrome c"/>
    <property type="match status" value="1"/>
</dbReference>
<evidence type="ECO:0000259" key="6">
    <source>
        <dbReference type="PROSITE" id="PS51007"/>
    </source>
</evidence>
<keyword evidence="3 4" id="KW-0408">Iron</keyword>